<reference evidence="1" key="1">
    <citation type="journal article" date="2014" name="Front. Microbiol.">
        <title>High frequency of phylogenetically diverse reductive dehalogenase-homologous genes in deep subseafloor sedimentary metagenomes.</title>
        <authorList>
            <person name="Kawai M."/>
            <person name="Futagami T."/>
            <person name="Toyoda A."/>
            <person name="Takaki Y."/>
            <person name="Nishi S."/>
            <person name="Hori S."/>
            <person name="Arai W."/>
            <person name="Tsubouchi T."/>
            <person name="Morono Y."/>
            <person name="Uchiyama I."/>
            <person name="Ito T."/>
            <person name="Fujiyama A."/>
            <person name="Inagaki F."/>
            <person name="Takami H."/>
        </authorList>
    </citation>
    <scope>NUCLEOTIDE SEQUENCE</scope>
    <source>
        <strain evidence="1">Expedition CK06-06</strain>
    </source>
</reference>
<dbReference type="EMBL" id="BARU01040856">
    <property type="protein sequence ID" value="GAH82173.1"/>
    <property type="molecule type" value="Genomic_DNA"/>
</dbReference>
<name>X1KJD9_9ZZZZ</name>
<organism evidence="1">
    <name type="scientific">marine sediment metagenome</name>
    <dbReference type="NCBI Taxonomy" id="412755"/>
    <lineage>
        <taxon>unclassified sequences</taxon>
        <taxon>metagenomes</taxon>
        <taxon>ecological metagenomes</taxon>
    </lineage>
</organism>
<gene>
    <name evidence="1" type="ORF">S03H2_63106</name>
</gene>
<sequence length="115" mass="12872">RRGFDDIEWCNGEVRRLRHKYAGLKSRLEQSPLPLQHDPEALSELLQSLNDIQQEMSSSHKRAVIRQVVTAMELDAAARRITLSLLAEPLTESGQTVQRELEIRPSGAIVEATGG</sequence>
<dbReference type="AlphaFoldDB" id="X1KJD9"/>
<comment type="caution">
    <text evidence="1">The sequence shown here is derived from an EMBL/GenBank/DDBJ whole genome shotgun (WGS) entry which is preliminary data.</text>
</comment>
<proteinExistence type="predicted"/>
<evidence type="ECO:0000313" key="1">
    <source>
        <dbReference type="EMBL" id="GAH82173.1"/>
    </source>
</evidence>
<protein>
    <submittedName>
        <fullName evidence="1">Uncharacterized protein</fullName>
    </submittedName>
</protein>
<accession>X1KJD9</accession>
<feature type="non-terminal residue" evidence="1">
    <location>
        <position position="1"/>
    </location>
</feature>